<feature type="signal peptide" evidence="6">
    <location>
        <begin position="1"/>
        <end position="25"/>
    </location>
</feature>
<keyword evidence="2 6" id="KW-0732">Signal</keyword>
<evidence type="ECO:0000256" key="5">
    <source>
        <dbReference type="SAM" id="MobiDB-lite"/>
    </source>
</evidence>
<dbReference type="GO" id="GO:0008270">
    <property type="term" value="F:zinc ion binding"/>
    <property type="evidence" value="ECO:0007669"/>
    <property type="project" value="InterPro"/>
</dbReference>
<dbReference type="SUPFAM" id="SSF69318">
    <property type="entry name" value="Integrin alpha N-terminal domain"/>
    <property type="match status" value="1"/>
</dbReference>
<evidence type="ECO:0000259" key="7">
    <source>
        <dbReference type="SMART" id="SM00644"/>
    </source>
</evidence>
<gene>
    <name evidence="9" type="ORF">SAMN05421806_111209</name>
</gene>
<dbReference type="Proteomes" id="UP000199155">
    <property type="component" value="Unassembled WGS sequence"/>
</dbReference>
<dbReference type="Pfam" id="PF13517">
    <property type="entry name" value="FG-GAP_3"/>
    <property type="match status" value="1"/>
</dbReference>
<dbReference type="InterPro" id="IPR015510">
    <property type="entry name" value="PGRP"/>
</dbReference>
<feature type="compositionally biased region" description="Low complexity" evidence="5">
    <location>
        <begin position="182"/>
        <end position="236"/>
    </location>
</feature>
<comment type="similarity">
    <text evidence="1">Belongs to the N-acetylmuramoyl-L-alanine amidase 2 family.</text>
</comment>
<dbReference type="GO" id="GO:0009253">
    <property type="term" value="P:peptidoglycan catabolic process"/>
    <property type="evidence" value="ECO:0007669"/>
    <property type="project" value="InterPro"/>
</dbReference>
<dbReference type="InterPro" id="IPR028994">
    <property type="entry name" value="Integrin_alpha_N"/>
</dbReference>
<dbReference type="InterPro" id="IPR013519">
    <property type="entry name" value="Int_alpha_beta-p"/>
</dbReference>
<dbReference type="PANTHER" id="PTHR11022:SF41">
    <property type="entry name" value="PEPTIDOGLYCAN-RECOGNITION PROTEIN LC-RELATED"/>
    <property type="match status" value="1"/>
</dbReference>
<protein>
    <submittedName>
        <fullName evidence="9">FG-GAP repeat-containing protein</fullName>
    </submittedName>
</protein>
<dbReference type="InterPro" id="IPR002502">
    <property type="entry name" value="Amidase_domain"/>
</dbReference>
<dbReference type="InterPro" id="IPR036505">
    <property type="entry name" value="Amidase/PGRP_sf"/>
</dbReference>
<dbReference type="PROSITE" id="PS51470">
    <property type="entry name" value="FG_GAP"/>
    <property type="match status" value="2"/>
</dbReference>
<dbReference type="Pfam" id="PF01839">
    <property type="entry name" value="FG-GAP"/>
    <property type="match status" value="3"/>
</dbReference>
<evidence type="ECO:0000313" key="9">
    <source>
        <dbReference type="EMBL" id="SDK76255.1"/>
    </source>
</evidence>
<accession>A0A1G9EJP7</accession>
<organism evidence="9 10">
    <name type="scientific">Streptomyces indicus</name>
    <dbReference type="NCBI Taxonomy" id="417292"/>
    <lineage>
        <taxon>Bacteria</taxon>
        <taxon>Bacillati</taxon>
        <taxon>Actinomycetota</taxon>
        <taxon>Actinomycetes</taxon>
        <taxon>Kitasatosporales</taxon>
        <taxon>Streptomycetaceae</taxon>
        <taxon>Streptomyces</taxon>
    </lineage>
</organism>
<dbReference type="InterPro" id="IPR006619">
    <property type="entry name" value="PGRP_domain_met/bac"/>
</dbReference>
<evidence type="ECO:0000256" key="1">
    <source>
        <dbReference type="ARBA" id="ARBA00007553"/>
    </source>
</evidence>
<dbReference type="SUPFAM" id="SSF55846">
    <property type="entry name" value="N-acetylmuramoyl-L-alanine amidase-like"/>
    <property type="match status" value="1"/>
</dbReference>
<feature type="domain" description="N-acetylmuramoyl-L-alanine amidase" evidence="7">
    <location>
        <begin position="263"/>
        <end position="430"/>
    </location>
</feature>
<evidence type="ECO:0000259" key="8">
    <source>
        <dbReference type="SMART" id="SM00701"/>
    </source>
</evidence>
<feature type="chain" id="PRO_5011701555" evidence="6">
    <location>
        <begin position="26"/>
        <end position="894"/>
    </location>
</feature>
<feature type="region of interest" description="Disordered" evidence="5">
    <location>
        <begin position="182"/>
        <end position="251"/>
    </location>
</feature>
<keyword evidence="10" id="KW-1185">Reference proteome</keyword>
<evidence type="ECO:0000256" key="6">
    <source>
        <dbReference type="SAM" id="SignalP"/>
    </source>
</evidence>
<evidence type="ECO:0000256" key="2">
    <source>
        <dbReference type="ARBA" id="ARBA00022729"/>
    </source>
</evidence>
<dbReference type="OrthoDB" id="514320at2"/>
<dbReference type="GO" id="GO:0008745">
    <property type="term" value="F:N-acetylmuramoyl-L-alanine amidase activity"/>
    <property type="evidence" value="ECO:0007669"/>
    <property type="project" value="InterPro"/>
</dbReference>
<name>A0A1G9EJP7_9ACTN</name>
<dbReference type="Pfam" id="PF01510">
    <property type="entry name" value="Amidase_2"/>
    <property type="match status" value="1"/>
</dbReference>
<evidence type="ECO:0000256" key="3">
    <source>
        <dbReference type="ARBA" id="ARBA00022737"/>
    </source>
</evidence>
<keyword evidence="4" id="KW-0325">Glycoprotein</keyword>
<proteinExistence type="inferred from homology"/>
<sequence>MKRRAWLTLAAVVASGAGIATYAVAGQTDDKPGGEALRARDASVRTMALEAQGAGRKGVDRQDTRQFSSLMLTWDSAKAKLDGKAEVRVRSVETGDWSAWQVLEVENSADGSEAKGVRGGTEPLWTGGSDAVEVRVTAADGSTTAGLPKGIDLKLIDPGVTPREAAAAKTQLEPAAFALPAEETTPPAGTPSASGEPSASADPSASTEPSAPATQSPAPSASASVSPSQSPTASPSPTVPAPLPSKVARPPIIPQSQWADPEVEHNGTPEYNAEIKAVVVHHTGVDVDNSTSCKDSAAQIRAHQEAHIAKGYFDIGYNFLVDKCGQIFEGRSGGVDLPVKGAHDYGFNTDTLGIAFLGNTETAPPTRAALDSIARIAAWRLGQYNVSPNSNVTLTSAGDLTQGNKIAKGTSITLPRVFGHRDTNSTLCPGKGLYAKLGQIRAFAARPGISHALPTTDIRPAAGTLRDGLAELVVGAPRASSGGSVIVAPGRTTGVTASGRLTLTQNSSGVPGATESGDQWGQSTAVGDVNGDGWGDLVVGAPGEDGSAGYADSGALTVLYGPGLTSGAWHGTISGRTVTGARLGSAVAAGDFDADGRADLFALGEGKSSTDGMWWASHTGKGQVSGTVATVPVKYTDATSGDFNGDGYADVAATYVRTDTGKAEVRWFKGGASGLTAVGKLNIAGGRSVVAADFNNNGYDDIVIGQPYTAESGAYAGGQVTMVYGTSTGFSGIRTLHQNTSGVPGSAESGDALGWSVSAGDYNGDGWIDLLAGAPREDMTRDGNRADAGTTLFFKGTSTGINGAGTVSLSQDTSGMPGATETNDRFGSAVSAADFTGDGKADVVVGGDGEDAGAGQFTFAPGRSTLTSVTGGLYTGSSQLGASATAHIGDNMAP</sequence>
<dbReference type="AlphaFoldDB" id="A0A1G9EJP7"/>
<dbReference type="SMART" id="SM00701">
    <property type="entry name" value="PGRP"/>
    <property type="match status" value="1"/>
</dbReference>
<feature type="domain" description="Peptidoglycan recognition protein family" evidence="8">
    <location>
        <begin position="250"/>
        <end position="399"/>
    </location>
</feature>
<evidence type="ECO:0000256" key="4">
    <source>
        <dbReference type="ARBA" id="ARBA00023180"/>
    </source>
</evidence>
<keyword evidence="3" id="KW-0677">Repeat</keyword>
<dbReference type="EMBL" id="FNFF01000011">
    <property type="protein sequence ID" value="SDK76255.1"/>
    <property type="molecule type" value="Genomic_DNA"/>
</dbReference>
<dbReference type="SMART" id="SM00191">
    <property type="entry name" value="Int_alpha"/>
    <property type="match status" value="6"/>
</dbReference>
<dbReference type="CDD" id="cd06583">
    <property type="entry name" value="PGRP"/>
    <property type="match status" value="1"/>
</dbReference>
<evidence type="ECO:0000313" key="10">
    <source>
        <dbReference type="Proteomes" id="UP000199155"/>
    </source>
</evidence>
<dbReference type="RefSeq" id="WP_093614030.1">
    <property type="nucleotide sequence ID" value="NZ_FNFF01000011.1"/>
</dbReference>
<dbReference type="Gene3D" id="2.130.10.130">
    <property type="entry name" value="Integrin alpha, N-terminal"/>
    <property type="match status" value="3"/>
</dbReference>
<dbReference type="PANTHER" id="PTHR11022">
    <property type="entry name" value="PEPTIDOGLYCAN RECOGNITION PROTEIN"/>
    <property type="match status" value="1"/>
</dbReference>
<dbReference type="Gene3D" id="3.40.80.10">
    <property type="entry name" value="Peptidoglycan recognition protein-like"/>
    <property type="match status" value="1"/>
</dbReference>
<reference evidence="9 10" key="1">
    <citation type="submission" date="2016-10" db="EMBL/GenBank/DDBJ databases">
        <authorList>
            <person name="de Groot N.N."/>
        </authorList>
    </citation>
    <scope>NUCLEOTIDE SEQUENCE [LARGE SCALE GENOMIC DNA]</scope>
    <source>
        <strain evidence="9 10">CGMCC 4.5727</strain>
    </source>
</reference>
<dbReference type="InterPro" id="IPR013517">
    <property type="entry name" value="FG-GAP"/>
</dbReference>
<dbReference type="SMART" id="SM00644">
    <property type="entry name" value="Ami_2"/>
    <property type="match status" value="1"/>
</dbReference>